<feature type="domain" description="WYL" evidence="1">
    <location>
        <begin position="2"/>
        <end position="51"/>
    </location>
</feature>
<evidence type="ECO:0000313" key="2">
    <source>
        <dbReference type="EMBL" id="GGE30067.1"/>
    </source>
</evidence>
<sequence length="59" mass="7061">MFDYINSNNEKSTRRVLPVKKLFKDKAWYLDGYCLDKQADRLFKINRMSNLLETSEALE</sequence>
<dbReference type="PROSITE" id="PS52050">
    <property type="entry name" value="WYL"/>
    <property type="match status" value="1"/>
</dbReference>
<organism evidence="2 3">
    <name type="scientific">Pullulanibacillus camelliae</name>
    <dbReference type="NCBI Taxonomy" id="1707096"/>
    <lineage>
        <taxon>Bacteria</taxon>
        <taxon>Bacillati</taxon>
        <taxon>Bacillota</taxon>
        <taxon>Bacilli</taxon>
        <taxon>Bacillales</taxon>
        <taxon>Sporolactobacillaceae</taxon>
        <taxon>Pullulanibacillus</taxon>
    </lineage>
</organism>
<dbReference type="EMBL" id="BMIR01000001">
    <property type="protein sequence ID" value="GGE30067.1"/>
    <property type="molecule type" value="Genomic_DNA"/>
</dbReference>
<keyword evidence="3" id="KW-1185">Reference proteome</keyword>
<reference evidence="2" key="2">
    <citation type="submission" date="2020-09" db="EMBL/GenBank/DDBJ databases">
        <authorList>
            <person name="Sun Q."/>
            <person name="Zhou Y."/>
        </authorList>
    </citation>
    <scope>NUCLEOTIDE SEQUENCE</scope>
    <source>
        <strain evidence="2">CGMCC 1.15371</strain>
    </source>
</reference>
<proteinExistence type="predicted"/>
<gene>
    <name evidence="2" type="ORF">GCM10011391_05760</name>
</gene>
<dbReference type="Pfam" id="PF13280">
    <property type="entry name" value="WYL"/>
    <property type="match status" value="1"/>
</dbReference>
<protein>
    <recommendedName>
        <fullName evidence="1">WYL domain-containing protein</fullName>
    </recommendedName>
</protein>
<accession>A0A8J2VMA1</accession>
<evidence type="ECO:0000259" key="1">
    <source>
        <dbReference type="Pfam" id="PF13280"/>
    </source>
</evidence>
<evidence type="ECO:0000313" key="3">
    <source>
        <dbReference type="Proteomes" id="UP000628775"/>
    </source>
</evidence>
<dbReference type="AlphaFoldDB" id="A0A8J2VMA1"/>
<dbReference type="InterPro" id="IPR026881">
    <property type="entry name" value="WYL_dom"/>
</dbReference>
<dbReference type="Proteomes" id="UP000628775">
    <property type="component" value="Unassembled WGS sequence"/>
</dbReference>
<reference evidence="2" key="1">
    <citation type="journal article" date="2014" name="Int. J. Syst. Evol. Microbiol.">
        <title>Complete genome sequence of Corynebacterium casei LMG S-19264T (=DSM 44701T), isolated from a smear-ripened cheese.</title>
        <authorList>
            <consortium name="US DOE Joint Genome Institute (JGI-PGF)"/>
            <person name="Walter F."/>
            <person name="Albersmeier A."/>
            <person name="Kalinowski J."/>
            <person name="Ruckert C."/>
        </authorList>
    </citation>
    <scope>NUCLEOTIDE SEQUENCE</scope>
    <source>
        <strain evidence="2">CGMCC 1.15371</strain>
    </source>
</reference>
<comment type="caution">
    <text evidence="2">The sequence shown here is derived from an EMBL/GenBank/DDBJ whole genome shotgun (WGS) entry which is preliminary data.</text>
</comment>
<name>A0A8J2VMA1_9BACL</name>